<name>A0A316JEY3_9HYPH</name>
<dbReference type="InterPro" id="IPR016181">
    <property type="entry name" value="Acyl_CoA_acyltransferase"/>
</dbReference>
<evidence type="ECO:0000313" key="5">
    <source>
        <dbReference type="Proteomes" id="UP000245865"/>
    </source>
</evidence>
<evidence type="ECO:0000313" key="4">
    <source>
        <dbReference type="EMBL" id="PWL19781.1"/>
    </source>
</evidence>
<dbReference type="AlphaFoldDB" id="A0A316JEY3"/>
<evidence type="ECO:0000256" key="1">
    <source>
        <dbReference type="ARBA" id="ARBA00022679"/>
    </source>
</evidence>
<sequence length="255" mass="28058">MPGLTPDLAIVRRLEAAGFRAWPAASVKYDGAWTVRLTPGQASKRLNSVNPLDPGDTRDIAARVERLAQHMRGLDVRPCFRLTPLAPVELDQHLERLGWKRFEESIVMTCDLQKLDLAGAGDLTPLDDMELFADASFAIHERALQQRSSFLELLGRIRPVKGMFVRCSDGEAVANALCVCDGPMAGLFDVGTLSSARRRGHGQALIASVLKWAKGEGAKTAWLQIDAENAAGIALYEAFGFQEAYRYAYRESNKI</sequence>
<dbReference type="Pfam" id="PF24553">
    <property type="entry name" value="Rv0428c_C"/>
    <property type="match status" value="1"/>
</dbReference>
<reference evidence="4 5" key="1">
    <citation type="submission" date="2018-05" db="EMBL/GenBank/DDBJ databases">
        <title>Comparative genomic sequence analysis between strain HN4 and CCM 8460T (Falsochrobactrum ovis) will provide more evidence to prove that HN4 is a new species of Falsochrobactrum.</title>
        <authorList>
            <person name="Lyu W."/>
            <person name="Sun L."/>
            <person name="Yao L."/>
        </authorList>
    </citation>
    <scope>NUCLEOTIDE SEQUENCE [LARGE SCALE GENOMIC DNA]</scope>
    <source>
        <strain evidence="4 5">HN4</strain>
    </source>
</reference>
<dbReference type="PANTHER" id="PTHR43420:SF44">
    <property type="entry name" value="ACETYLTRANSFERASE YPEA"/>
    <property type="match status" value="1"/>
</dbReference>
<proteinExistence type="predicted"/>
<dbReference type="EMBL" id="QGDB01000001">
    <property type="protein sequence ID" value="PWL19781.1"/>
    <property type="molecule type" value="Genomic_DNA"/>
</dbReference>
<dbReference type="SUPFAM" id="SSF55729">
    <property type="entry name" value="Acyl-CoA N-acyltransferases (Nat)"/>
    <property type="match status" value="1"/>
</dbReference>
<dbReference type="InterPro" id="IPR050680">
    <property type="entry name" value="YpeA/RimI_acetyltransf"/>
</dbReference>
<organism evidence="4 5">
    <name type="scientific">Falsochrobactrum shanghaiense</name>
    <dbReference type="NCBI Taxonomy" id="2201899"/>
    <lineage>
        <taxon>Bacteria</taxon>
        <taxon>Pseudomonadati</taxon>
        <taxon>Pseudomonadota</taxon>
        <taxon>Alphaproteobacteria</taxon>
        <taxon>Hyphomicrobiales</taxon>
        <taxon>Brucellaceae</taxon>
        <taxon>Falsochrobactrum</taxon>
    </lineage>
</organism>
<evidence type="ECO:0000256" key="2">
    <source>
        <dbReference type="ARBA" id="ARBA00023315"/>
    </source>
</evidence>
<evidence type="ECO:0000259" key="3">
    <source>
        <dbReference type="PROSITE" id="PS51186"/>
    </source>
</evidence>
<protein>
    <submittedName>
        <fullName evidence="4">GNAT family N-acetyltransferase</fullName>
    </submittedName>
</protein>
<dbReference type="OrthoDB" id="9775595at2"/>
<dbReference type="InterPro" id="IPR000182">
    <property type="entry name" value="GNAT_dom"/>
</dbReference>
<dbReference type="InterPro" id="IPR056935">
    <property type="entry name" value="Rv0428c-like_C"/>
</dbReference>
<dbReference type="CDD" id="cd04301">
    <property type="entry name" value="NAT_SF"/>
    <property type="match status" value="1"/>
</dbReference>
<keyword evidence="2" id="KW-0012">Acyltransferase</keyword>
<comment type="caution">
    <text evidence="4">The sequence shown here is derived from an EMBL/GenBank/DDBJ whole genome shotgun (WGS) entry which is preliminary data.</text>
</comment>
<dbReference type="Proteomes" id="UP000245865">
    <property type="component" value="Unassembled WGS sequence"/>
</dbReference>
<dbReference type="PROSITE" id="PS51186">
    <property type="entry name" value="GNAT"/>
    <property type="match status" value="1"/>
</dbReference>
<feature type="domain" description="N-acetyltransferase" evidence="3">
    <location>
        <begin position="124"/>
        <end position="255"/>
    </location>
</feature>
<keyword evidence="1 4" id="KW-0808">Transferase</keyword>
<dbReference type="GO" id="GO:0016747">
    <property type="term" value="F:acyltransferase activity, transferring groups other than amino-acyl groups"/>
    <property type="evidence" value="ECO:0007669"/>
    <property type="project" value="InterPro"/>
</dbReference>
<keyword evidence="5" id="KW-1185">Reference proteome</keyword>
<accession>A0A316JEY3</accession>
<gene>
    <name evidence="4" type="ORF">DKP76_03905</name>
</gene>
<dbReference type="Gene3D" id="3.40.630.30">
    <property type="match status" value="1"/>
</dbReference>
<dbReference type="PANTHER" id="PTHR43420">
    <property type="entry name" value="ACETYLTRANSFERASE"/>
    <property type="match status" value="1"/>
</dbReference>
<dbReference type="RefSeq" id="WP_109705171.1">
    <property type="nucleotide sequence ID" value="NZ_QGDB01000001.1"/>
</dbReference>